<reference evidence="2 3" key="2">
    <citation type="submission" date="2014-10" db="EMBL/GenBank/DDBJ databases">
        <title>Comparative genomics of the Paenibacillus odorifer group.</title>
        <authorList>
            <person name="Tsai Y.-C."/>
            <person name="Martin N."/>
            <person name="Korlach J."/>
            <person name="Wiedmann M."/>
        </authorList>
    </citation>
    <scope>NUCLEOTIDE SEQUENCE [LARGE SCALE GENOMIC DNA]</scope>
    <source>
        <strain evidence="2 3">DSM 18334</strain>
    </source>
</reference>
<accession>A0A098M313</accession>
<dbReference type="GO" id="GO:0003677">
    <property type="term" value="F:DNA binding"/>
    <property type="evidence" value="ECO:0007669"/>
    <property type="project" value="InterPro"/>
</dbReference>
<dbReference type="RefSeq" id="WP_036654125.1">
    <property type="nucleotide sequence ID" value="NZ_JQCR01000003.1"/>
</dbReference>
<comment type="caution">
    <text evidence="2">The sequence shown here is derived from an EMBL/GenBank/DDBJ whole genome shotgun (WGS) entry which is preliminary data.</text>
</comment>
<keyword evidence="3" id="KW-1185">Reference proteome</keyword>
<dbReference type="EMBL" id="JQCR01000003">
    <property type="protein sequence ID" value="KGE16368.1"/>
    <property type="molecule type" value="Genomic_DNA"/>
</dbReference>
<keyword evidence="2" id="KW-0418">Kinase</keyword>
<protein>
    <submittedName>
        <fullName evidence="2">Histidine kinase</fullName>
    </submittedName>
</protein>
<reference evidence="2 3" key="1">
    <citation type="submission" date="2014-08" db="EMBL/GenBank/DDBJ databases">
        <authorList>
            <person name="den Bakker H.C."/>
        </authorList>
    </citation>
    <scope>NUCLEOTIDE SEQUENCE [LARGE SCALE GENOMIC DNA]</scope>
    <source>
        <strain evidence="2 3">DSM 18334</strain>
    </source>
</reference>
<dbReference type="InterPro" id="IPR007492">
    <property type="entry name" value="LytTR_DNA-bd_dom"/>
</dbReference>
<evidence type="ECO:0000313" key="3">
    <source>
        <dbReference type="Proteomes" id="UP000029734"/>
    </source>
</evidence>
<gene>
    <name evidence="2" type="ORF">PWYN_16620</name>
</gene>
<keyword evidence="2" id="KW-0808">Transferase</keyword>
<evidence type="ECO:0000313" key="2">
    <source>
        <dbReference type="EMBL" id="KGE16368.1"/>
    </source>
</evidence>
<dbReference type="STRING" id="268407.PWYN_16620"/>
<dbReference type="Gene3D" id="2.40.50.1020">
    <property type="entry name" value="LytTr DNA-binding domain"/>
    <property type="match status" value="1"/>
</dbReference>
<name>A0A098M313_9BACL</name>
<dbReference type="GO" id="GO:0016301">
    <property type="term" value="F:kinase activity"/>
    <property type="evidence" value="ECO:0007669"/>
    <property type="project" value="UniProtKB-KW"/>
</dbReference>
<dbReference type="PROSITE" id="PS50930">
    <property type="entry name" value="HTH_LYTTR"/>
    <property type="match status" value="1"/>
</dbReference>
<dbReference type="OrthoDB" id="9808614at2"/>
<dbReference type="PANTHER" id="PTHR37299:SF4">
    <property type="entry name" value="TRANSCRIPTIONAL REGULATOR"/>
    <property type="match status" value="1"/>
</dbReference>
<dbReference type="Proteomes" id="UP000029734">
    <property type="component" value="Unassembled WGS sequence"/>
</dbReference>
<dbReference type="Pfam" id="PF04397">
    <property type="entry name" value="LytTR"/>
    <property type="match status" value="1"/>
</dbReference>
<dbReference type="PANTHER" id="PTHR37299">
    <property type="entry name" value="TRANSCRIPTIONAL REGULATOR-RELATED"/>
    <property type="match status" value="1"/>
</dbReference>
<organism evidence="2 3">
    <name type="scientific">Paenibacillus wynnii</name>
    <dbReference type="NCBI Taxonomy" id="268407"/>
    <lineage>
        <taxon>Bacteria</taxon>
        <taxon>Bacillati</taxon>
        <taxon>Bacillota</taxon>
        <taxon>Bacilli</taxon>
        <taxon>Bacillales</taxon>
        <taxon>Paenibacillaceae</taxon>
        <taxon>Paenibacillus</taxon>
    </lineage>
</organism>
<sequence length="145" mass="16978">MKITIENIPVGSEPEIIIRCNEPDDSLLQLIYSLTSTHRKLIGFTDLQTHIINPKDVFYFESVDHKVFIYCQEKVYESRLKLYEIELDYENWDFFRASKSTVLNIGKIKSISPILYGRFEALLQNGEKVFISRQYVPVLKKKLGL</sequence>
<dbReference type="eggNOG" id="COG3279">
    <property type="taxonomic scope" value="Bacteria"/>
</dbReference>
<proteinExistence type="predicted"/>
<dbReference type="InterPro" id="IPR046947">
    <property type="entry name" value="LytR-like"/>
</dbReference>
<feature type="domain" description="HTH LytTR-type" evidence="1">
    <location>
        <begin position="41"/>
        <end position="145"/>
    </location>
</feature>
<dbReference type="GO" id="GO:0000156">
    <property type="term" value="F:phosphorelay response regulator activity"/>
    <property type="evidence" value="ECO:0007669"/>
    <property type="project" value="InterPro"/>
</dbReference>
<evidence type="ECO:0000259" key="1">
    <source>
        <dbReference type="PROSITE" id="PS50930"/>
    </source>
</evidence>
<dbReference type="SMART" id="SM00850">
    <property type="entry name" value="LytTR"/>
    <property type="match status" value="1"/>
</dbReference>
<dbReference type="AlphaFoldDB" id="A0A098M313"/>